<dbReference type="Pfam" id="PF00535">
    <property type="entry name" value="Glycos_transf_2"/>
    <property type="match status" value="1"/>
</dbReference>
<keyword evidence="7" id="KW-1185">Reference proteome</keyword>
<comment type="pathway">
    <text evidence="1">Cell wall biogenesis; cell wall polysaccharide biosynthesis.</text>
</comment>
<evidence type="ECO:0000259" key="5">
    <source>
        <dbReference type="Pfam" id="PF00535"/>
    </source>
</evidence>
<dbReference type="GO" id="GO:0016757">
    <property type="term" value="F:glycosyltransferase activity"/>
    <property type="evidence" value="ECO:0007669"/>
    <property type="project" value="UniProtKB-KW"/>
</dbReference>
<name>A0ABW4X8P0_9ACTN</name>
<dbReference type="InterPro" id="IPR029044">
    <property type="entry name" value="Nucleotide-diphossugar_trans"/>
</dbReference>
<dbReference type="RefSeq" id="WP_376873918.1">
    <property type="nucleotide sequence ID" value="NZ_JBHUHP010000009.1"/>
</dbReference>
<evidence type="ECO:0000256" key="3">
    <source>
        <dbReference type="ARBA" id="ARBA00022676"/>
    </source>
</evidence>
<evidence type="ECO:0000256" key="4">
    <source>
        <dbReference type="ARBA" id="ARBA00022679"/>
    </source>
</evidence>
<keyword evidence="4 6" id="KW-0808">Transferase</keyword>
<sequence length="432" mass="46385">MTAPPTGRGIWCGEWEMSGERGVEAVRPRGDEARARVLVRLHGEPLGYLTVPMEGTAPRAGDLARAARRQFADRIAGHLAAEGLPADGGGAVPPALPSCPNHVVADDLVTVVVCTRNRPAALAACLDRLRQLTYPHLEVVVVDNAPSDDGTRRVVSAAADGRVRYVVEPRPGLSCARNRGLAEARGRWLAYTDDDVAVDPGWVEGLVRGFRRRGDVGCVTGLVATAGISGPAEEYFDARAASWSTRCEPLVFDRRGQVATGPVAADPLHPYSPGIFGTGANVAFDRAVLRQLGGFDEALGAGTRTRGGEDLDVFVRMLRSGRTLVYEPAALVWHHHRADHAALLTQMFGYGTGLSAFLTKCLLQPDTRRELLGRIPLGLRRMAGIRAQTRERLPDAAAPRGALLRELLGVAAGPALYLRSRRDLHARGRGPR</sequence>
<dbReference type="SUPFAM" id="SSF53448">
    <property type="entry name" value="Nucleotide-diphospho-sugar transferases"/>
    <property type="match status" value="1"/>
</dbReference>
<keyword evidence="3 6" id="KW-0328">Glycosyltransferase</keyword>
<protein>
    <submittedName>
        <fullName evidence="6">Glycosyltransferase family 2 protein</fullName>
        <ecNumber evidence="6">2.4.-.-</ecNumber>
    </submittedName>
</protein>
<comment type="similarity">
    <text evidence="2">Belongs to the glycosyltransferase 2 family.</text>
</comment>
<dbReference type="EMBL" id="JBHUHP010000009">
    <property type="protein sequence ID" value="MFD2091535.1"/>
    <property type="molecule type" value="Genomic_DNA"/>
</dbReference>
<reference evidence="7" key="1">
    <citation type="journal article" date="2019" name="Int. J. Syst. Evol. Microbiol.">
        <title>The Global Catalogue of Microorganisms (GCM) 10K type strain sequencing project: providing services to taxonomists for standard genome sequencing and annotation.</title>
        <authorList>
            <consortium name="The Broad Institute Genomics Platform"/>
            <consortium name="The Broad Institute Genome Sequencing Center for Infectious Disease"/>
            <person name="Wu L."/>
            <person name="Ma J."/>
        </authorList>
    </citation>
    <scope>NUCLEOTIDE SEQUENCE [LARGE SCALE GENOMIC DNA]</scope>
    <source>
        <strain evidence="7">JCM 3338</strain>
    </source>
</reference>
<evidence type="ECO:0000256" key="1">
    <source>
        <dbReference type="ARBA" id="ARBA00004776"/>
    </source>
</evidence>
<feature type="domain" description="Glycosyltransferase 2-like" evidence="5">
    <location>
        <begin position="110"/>
        <end position="220"/>
    </location>
</feature>
<gene>
    <name evidence="6" type="ORF">ACFSHS_08080</name>
</gene>
<comment type="caution">
    <text evidence="6">The sequence shown here is derived from an EMBL/GenBank/DDBJ whole genome shotgun (WGS) entry which is preliminary data.</text>
</comment>
<dbReference type="InterPro" id="IPR001173">
    <property type="entry name" value="Glyco_trans_2-like"/>
</dbReference>
<evidence type="ECO:0000256" key="2">
    <source>
        <dbReference type="ARBA" id="ARBA00006739"/>
    </source>
</evidence>
<evidence type="ECO:0000313" key="7">
    <source>
        <dbReference type="Proteomes" id="UP001597402"/>
    </source>
</evidence>
<evidence type="ECO:0000313" key="6">
    <source>
        <dbReference type="EMBL" id="MFD2091535.1"/>
    </source>
</evidence>
<dbReference type="Proteomes" id="UP001597402">
    <property type="component" value="Unassembled WGS sequence"/>
</dbReference>
<dbReference type="PANTHER" id="PTHR43179">
    <property type="entry name" value="RHAMNOSYLTRANSFERASE WBBL"/>
    <property type="match status" value="1"/>
</dbReference>
<dbReference type="PANTHER" id="PTHR43179:SF12">
    <property type="entry name" value="GALACTOFURANOSYLTRANSFERASE GLFT2"/>
    <property type="match status" value="1"/>
</dbReference>
<proteinExistence type="inferred from homology"/>
<accession>A0ABW4X8P0</accession>
<dbReference type="EC" id="2.4.-.-" evidence="6"/>
<dbReference type="Gene3D" id="3.90.550.10">
    <property type="entry name" value="Spore Coat Polysaccharide Biosynthesis Protein SpsA, Chain A"/>
    <property type="match status" value="1"/>
</dbReference>
<organism evidence="6 7">
    <name type="scientific">Blastococcus deserti</name>
    <dbReference type="NCBI Taxonomy" id="2259033"/>
    <lineage>
        <taxon>Bacteria</taxon>
        <taxon>Bacillati</taxon>
        <taxon>Actinomycetota</taxon>
        <taxon>Actinomycetes</taxon>
        <taxon>Geodermatophilales</taxon>
        <taxon>Geodermatophilaceae</taxon>
        <taxon>Blastococcus</taxon>
    </lineage>
</organism>